<evidence type="ECO:0000256" key="2">
    <source>
        <dbReference type="ARBA" id="ARBA00023445"/>
    </source>
</evidence>
<dbReference type="PANTHER" id="PTHR10366:SF564">
    <property type="entry name" value="STEROL-4-ALPHA-CARBOXYLATE 3-DEHYDROGENASE, DECARBOXYLATING"/>
    <property type="match status" value="1"/>
</dbReference>
<gene>
    <name evidence="4" type="ORF">EOD43_15305</name>
</gene>
<protein>
    <submittedName>
        <fullName evidence="4">Aldehyde reductase</fullName>
    </submittedName>
</protein>
<dbReference type="CDD" id="cd05227">
    <property type="entry name" value="AR_SDR_e"/>
    <property type="match status" value="1"/>
</dbReference>
<evidence type="ECO:0000313" key="5">
    <source>
        <dbReference type="Proteomes" id="UP000282971"/>
    </source>
</evidence>
<comment type="similarity">
    <text evidence="2">Belongs to the NAD(P)-dependent epimerase/dehydratase family. Dihydroflavonol-4-reductase subfamily.</text>
</comment>
<dbReference type="AlphaFoldDB" id="A0A437LZV9"/>
<sequence length="342" mass="36405">MSKVVVTGGSGFVGGHCIAQLIAAGHDVRTTVRDMSRAEEVRRAAGSNGEDSSRVDIVTADLLNDAGWAEAAEGADYILHVASPFPSDAPANADELIIPARDGALRVLRAARDAGVKRVVMTSSFAAVGYGIPQREQPFDERDWTDPSEPSVQAYMQSKFYAERAAWDFIDREGGELELSVINPTGIFGPVLGSDVSTSVGLIQGLLAGAMPKVPRISFGAVDVRDVADLHIRAMTAPAARGERFIAVAGKALWLIEAAHILREELGVSAAKVPLEEMPDAEVRRLAERAPALEAMVPQLGILREATAGKAERLLGWQPRPARDAIIATARSLMNMEPTPAA</sequence>
<dbReference type="SUPFAM" id="SSF51735">
    <property type="entry name" value="NAD(P)-binding Rossmann-fold domains"/>
    <property type="match status" value="1"/>
</dbReference>
<evidence type="ECO:0000313" key="4">
    <source>
        <dbReference type="EMBL" id="RVT90905.1"/>
    </source>
</evidence>
<evidence type="ECO:0000256" key="1">
    <source>
        <dbReference type="ARBA" id="ARBA00023002"/>
    </source>
</evidence>
<proteinExistence type="inferred from homology"/>
<feature type="domain" description="NAD-dependent epimerase/dehydratase" evidence="3">
    <location>
        <begin position="4"/>
        <end position="241"/>
    </location>
</feature>
<dbReference type="InterPro" id="IPR050425">
    <property type="entry name" value="NAD(P)_dehydrat-like"/>
</dbReference>
<comment type="caution">
    <text evidence="4">The sequence shown here is derived from an EMBL/GenBank/DDBJ whole genome shotgun (WGS) entry which is preliminary data.</text>
</comment>
<organism evidence="4 5">
    <name type="scientific">Sphingomonas crocodyli</name>
    <dbReference type="NCBI Taxonomy" id="1979270"/>
    <lineage>
        <taxon>Bacteria</taxon>
        <taxon>Pseudomonadati</taxon>
        <taxon>Pseudomonadota</taxon>
        <taxon>Alphaproteobacteria</taxon>
        <taxon>Sphingomonadales</taxon>
        <taxon>Sphingomonadaceae</taxon>
        <taxon>Sphingomonas</taxon>
    </lineage>
</organism>
<dbReference type="RefSeq" id="WP_127744920.1">
    <property type="nucleotide sequence ID" value="NZ_SACN01000002.1"/>
</dbReference>
<accession>A0A437LZV9</accession>
<dbReference type="Pfam" id="PF01370">
    <property type="entry name" value="Epimerase"/>
    <property type="match status" value="1"/>
</dbReference>
<keyword evidence="5" id="KW-1185">Reference proteome</keyword>
<dbReference type="GO" id="GO:0016616">
    <property type="term" value="F:oxidoreductase activity, acting on the CH-OH group of donors, NAD or NADP as acceptor"/>
    <property type="evidence" value="ECO:0007669"/>
    <property type="project" value="TreeGrafter"/>
</dbReference>
<keyword evidence="1" id="KW-0560">Oxidoreductase</keyword>
<dbReference type="OrthoDB" id="9778052at2"/>
<reference evidence="4 5" key="1">
    <citation type="submission" date="2019-01" db="EMBL/GenBank/DDBJ databases">
        <authorList>
            <person name="Chen W.-M."/>
        </authorList>
    </citation>
    <scope>NUCLEOTIDE SEQUENCE [LARGE SCALE GENOMIC DNA]</scope>
    <source>
        <strain evidence="4 5">CCP-7</strain>
    </source>
</reference>
<dbReference type="Proteomes" id="UP000282971">
    <property type="component" value="Unassembled WGS sequence"/>
</dbReference>
<dbReference type="Gene3D" id="3.40.50.720">
    <property type="entry name" value="NAD(P)-binding Rossmann-like Domain"/>
    <property type="match status" value="1"/>
</dbReference>
<dbReference type="PANTHER" id="PTHR10366">
    <property type="entry name" value="NAD DEPENDENT EPIMERASE/DEHYDRATASE"/>
    <property type="match status" value="1"/>
</dbReference>
<evidence type="ECO:0000259" key="3">
    <source>
        <dbReference type="Pfam" id="PF01370"/>
    </source>
</evidence>
<dbReference type="InterPro" id="IPR001509">
    <property type="entry name" value="Epimerase_deHydtase"/>
</dbReference>
<name>A0A437LZV9_9SPHN</name>
<dbReference type="FunFam" id="3.40.50.720:FF:000336">
    <property type="entry name" value="Aldehyde reductase"/>
    <property type="match status" value="1"/>
</dbReference>
<dbReference type="EMBL" id="SACN01000002">
    <property type="protein sequence ID" value="RVT90905.1"/>
    <property type="molecule type" value="Genomic_DNA"/>
</dbReference>
<dbReference type="InterPro" id="IPR036291">
    <property type="entry name" value="NAD(P)-bd_dom_sf"/>
</dbReference>